<dbReference type="Pfam" id="PF11350">
    <property type="entry name" value="DUF3152"/>
    <property type="match status" value="1"/>
</dbReference>
<evidence type="ECO:0000313" key="4">
    <source>
        <dbReference type="Proteomes" id="UP000578449"/>
    </source>
</evidence>
<dbReference type="InterPro" id="IPR022603">
    <property type="entry name" value="DUF3152"/>
</dbReference>
<protein>
    <recommendedName>
        <fullName evidence="2">DUF3152 domain-containing protein</fullName>
    </recommendedName>
</protein>
<keyword evidence="4" id="KW-1185">Reference proteome</keyword>
<dbReference type="SUPFAM" id="SSF55486">
    <property type="entry name" value="Metalloproteases ('zincins'), catalytic domain"/>
    <property type="match status" value="1"/>
</dbReference>
<dbReference type="Proteomes" id="UP000578449">
    <property type="component" value="Unassembled WGS sequence"/>
</dbReference>
<dbReference type="RefSeq" id="WP_246518395.1">
    <property type="nucleotide sequence ID" value="NZ_BAABIX010000040.1"/>
</dbReference>
<comment type="caution">
    <text evidence="3">The sequence shown here is derived from an EMBL/GenBank/DDBJ whole genome shotgun (WGS) entry which is preliminary data.</text>
</comment>
<dbReference type="EMBL" id="JACHGN010000008">
    <property type="protein sequence ID" value="MBB5134287.1"/>
    <property type="molecule type" value="Genomic_DNA"/>
</dbReference>
<name>A0A840PAR4_9ACTN</name>
<feature type="domain" description="DUF3152" evidence="2">
    <location>
        <begin position="93"/>
        <end position="257"/>
    </location>
</feature>
<evidence type="ECO:0000259" key="2">
    <source>
        <dbReference type="Pfam" id="PF11350"/>
    </source>
</evidence>
<accession>A0A840PAR4</accession>
<gene>
    <name evidence="3" type="ORF">HNP84_004019</name>
</gene>
<evidence type="ECO:0000313" key="3">
    <source>
        <dbReference type="EMBL" id="MBB5134287.1"/>
    </source>
</evidence>
<feature type="region of interest" description="Disordered" evidence="1">
    <location>
        <begin position="266"/>
        <end position="290"/>
    </location>
</feature>
<sequence>MRWSNRLRRWGVWLRTPEGGGPPARPALIGLVIALALMGGALAVLPMSKPQPHLTPLSPELRESIAQRAAARKARAKLRRIVNGRVQPRKVRVPHAAGGRYAVAPGTSHAPRGAKGRVIRYMVEVERGLPFGVRAFAAAVHRTLNDPRGWGHGGRLRFVRVDRPPVRLRVALASPALTDRQCVPLRTNGVLSCWNGRRSIVNALRWGQGAATYGGDLASYREYMINHEVGLALGHPRRSCTAPGRPAPVMARQTISLAGCLPNPWPHPGAAPASGGQQRPEPAGGHGSAR</sequence>
<organism evidence="3 4">
    <name type="scientific">Thermocatellispora tengchongensis</name>
    <dbReference type="NCBI Taxonomy" id="1073253"/>
    <lineage>
        <taxon>Bacteria</taxon>
        <taxon>Bacillati</taxon>
        <taxon>Actinomycetota</taxon>
        <taxon>Actinomycetes</taxon>
        <taxon>Streptosporangiales</taxon>
        <taxon>Streptosporangiaceae</taxon>
        <taxon>Thermocatellispora</taxon>
    </lineage>
</organism>
<evidence type="ECO:0000256" key="1">
    <source>
        <dbReference type="SAM" id="MobiDB-lite"/>
    </source>
</evidence>
<proteinExistence type="predicted"/>
<reference evidence="3 4" key="1">
    <citation type="submission" date="2020-08" db="EMBL/GenBank/DDBJ databases">
        <title>Genomic Encyclopedia of Type Strains, Phase IV (KMG-IV): sequencing the most valuable type-strain genomes for metagenomic binning, comparative biology and taxonomic classification.</title>
        <authorList>
            <person name="Goeker M."/>
        </authorList>
    </citation>
    <scope>NUCLEOTIDE SEQUENCE [LARGE SCALE GENOMIC DNA]</scope>
    <source>
        <strain evidence="3 4">DSM 45615</strain>
    </source>
</reference>
<dbReference type="AlphaFoldDB" id="A0A840PAR4"/>